<evidence type="ECO:0000313" key="2">
    <source>
        <dbReference type="Proteomes" id="UP000054107"/>
    </source>
</evidence>
<gene>
    <name evidence="1" type="primary">PARPA_13857.1 scaffold 47132</name>
</gene>
<evidence type="ECO:0000313" key="1">
    <source>
        <dbReference type="EMBL" id="CEP19541.1"/>
    </source>
</evidence>
<keyword evidence="2" id="KW-1185">Reference proteome</keyword>
<sequence>MDNKGQSVALPSKINMFIQRVYSYFSLRKTRDQFIKEYKRTMDENEPRVNKRKIAKERQEAYEKAQRLGNALTMRGLNEFQNQYIDGATSSAAEEEATTQVSGTTEDEATQISTVETTTCTTPTKKKIREFCEIGMEFLIDDDNYKNEEAMNEYRSYVADQNKFASFDSFPGVSEFIQDVLSTDEEDFIRTLWNHEKRLEATGITRTFMDIVCYTLTDFSSNCKQELRNSNNHERTPFVKYIVPMFKYLGQESNLTEFCWCEKMIESQGLTVSESNDFVISFQDRKYADGLGRNTRTSNEELFIECSSGFDKEITAHSLDDTLKLLVECSNSLLHILKQNKRASMETMTKKCTFGIQVIKQTLTVTKLNLTKSGRWRLVELRSACVPTSWELRSNWNIIFEMLATIYNELLEQRRLDRLILDENCGLRKLPSKSIAEYL</sequence>
<accession>A0A0B7NLR4</accession>
<dbReference type="OrthoDB" id="2261638at2759"/>
<organism evidence="1 2">
    <name type="scientific">Parasitella parasitica</name>
    <dbReference type="NCBI Taxonomy" id="35722"/>
    <lineage>
        <taxon>Eukaryota</taxon>
        <taxon>Fungi</taxon>
        <taxon>Fungi incertae sedis</taxon>
        <taxon>Mucoromycota</taxon>
        <taxon>Mucoromycotina</taxon>
        <taxon>Mucoromycetes</taxon>
        <taxon>Mucorales</taxon>
        <taxon>Mucorineae</taxon>
        <taxon>Mucoraceae</taxon>
        <taxon>Parasitella</taxon>
    </lineage>
</organism>
<dbReference type="AlphaFoldDB" id="A0A0B7NLR4"/>
<reference evidence="1 2" key="1">
    <citation type="submission" date="2014-09" db="EMBL/GenBank/DDBJ databases">
        <authorList>
            <person name="Ellenberger Sabrina"/>
        </authorList>
    </citation>
    <scope>NUCLEOTIDE SEQUENCE [LARGE SCALE GENOMIC DNA]</scope>
    <source>
        <strain evidence="1 2">CBS 412.66</strain>
    </source>
</reference>
<dbReference type="Proteomes" id="UP000054107">
    <property type="component" value="Unassembled WGS sequence"/>
</dbReference>
<dbReference type="EMBL" id="LN734038">
    <property type="protein sequence ID" value="CEP19541.1"/>
    <property type="molecule type" value="Genomic_DNA"/>
</dbReference>
<name>A0A0B7NLR4_9FUNG</name>
<protein>
    <submittedName>
        <fullName evidence="1">Uncharacterized protein</fullName>
    </submittedName>
</protein>
<proteinExistence type="predicted"/>